<keyword evidence="5" id="KW-0418">Kinase</keyword>
<gene>
    <name evidence="9" type="ORF">METZ01_LOCUS52220</name>
</gene>
<evidence type="ECO:0000256" key="5">
    <source>
        <dbReference type="ARBA" id="ARBA00022777"/>
    </source>
</evidence>
<evidence type="ECO:0000256" key="7">
    <source>
        <dbReference type="ARBA" id="ARBA00022909"/>
    </source>
</evidence>
<dbReference type="AlphaFoldDB" id="A0A381S5N9"/>
<dbReference type="GO" id="GO:0016301">
    <property type="term" value="F:kinase activity"/>
    <property type="evidence" value="ECO:0007669"/>
    <property type="project" value="UniProtKB-KW"/>
</dbReference>
<protein>
    <recommendedName>
        <fullName evidence="2">2-amino-4-hydroxy-6-hydroxymethyldihydropteridine diphosphokinase</fullName>
        <ecNumber evidence="2">2.7.6.3</ecNumber>
    </recommendedName>
</protein>
<dbReference type="PANTHER" id="PTHR43071">
    <property type="entry name" value="2-AMINO-4-HYDROXY-6-HYDROXYMETHYLDIHYDROPTERIDINE PYROPHOSPHOKINASE"/>
    <property type="match status" value="1"/>
</dbReference>
<dbReference type="UniPathway" id="UPA00077">
    <property type="reaction ID" value="UER00155"/>
</dbReference>
<dbReference type="EC" id="2.7.6.3" evidence="2"/>
<proteinExistence type="predicted"/>
<keyword evidence="6" id="KW-0067">ATP-binding</keyword>
<keyword evidence="7" id="KW-0289">Folate biosynthesis</keyword>
<name>A0A381S5N9_9ZZZZ</name>
<dbReference type="PANTHER" id="PTHR43071:SF2">
    <property type="entry name" value="2-AMINO-4-HYDROXY-6-HYDROXYMETHYLDIHYDROPTERIDINE PYROPHOSPHOKINASE"/>
    <property type="match status" value="1"/>
</dbReference>
<evidence type="ECO:0000259" key="8">
    <source>
        <dbReference type="PROSITE" id="PS00794"/>
    </source>
</evidence>
<dbReference type="InterPro" id="IPR035907">
    <property type="entry name" value="Hppk_sf"/>
</dbReference>
<feature type="non-terminal residue" evidence="9">
    <location>
        <position position="1"/>
    </location>
</feature>
<dbReference type="Gene3D" id="3.30.70.560">
    <property type="entry name" value="7,8-Dihydro-6-hydroxymethylpterin-pyrophosphokinase HPPK"/>
    <property type="match status" value="1"/>
</dbReference>
<dbReference type="PROSITE" id="PS00794">
    <property type="entry name" value="HPPK"/>
    <property type="match status" value="1"/>
</dbReference>
<evidence type="ECO:0000313" key="9">
    <source>
        <dbReference type="EMBL" id="SUZ99366.1"/>
    </source>
</evidence>
<evidence type="ECO:0000256" key="1">
    <source>
        <dbReference type="ARBA" id="ARBA00005051"/>
    </source>
</evidence>
<dbReference type="GO" id="GO:0046654">
    <property type="term" value="P:tetrahydrofolate biosynthetic process"/>
    <property type="evidence" value="ECO:0007669"/>
    <property type="project" value="UniProtKB-UniPathway"/>
</dbReference>
<dbReference type="CDD" id="cd00483">
    <property type="entry name" value="HPPK"/>
    <property type="match status" value="1"/>
</dbReference>
<dbReference type="Pfam" id="PF01288">
    <property type="entry name" value="HPPK"/>
    <property type="match status" value="1"/>
</dbReference>
<dbReference type="EMBL" id="UINC01002695">
    <property type="protein sequence ID" value="SUZ99366.1"/>
    <property type="molecule type" value="Genomic_DNA"/>
</dbReference>
<feature type="domain" description="7,8-dihydro-6-hydroxymethylpterin-pyrophosphokinase" evidence="8">
    <location>
        <begin position="90"/>
        <end position="101"/>
    </location>
</feature>
<keyword evidence="4" id="KW-0547">Nucleotide-binding</keyword>
<keyword evidence="3" id="KW-0808">Transferase</keyword>
<dbReference type="NCBIfam" id="TIGR01498">
    <property type="entry name" value="folK"/>
    <property type="match status" value="1"/>
</dbReference>
<evidence type="ECO:0000256" key="3">
    <source>
        <dbReference type="ARBA" id="ARBA00022679"/>
    </source>
</evidence>
<organism evidence="9">
    <name type="scientific">marine metagenome</name>
    <dbReference type="NCBI Taxonomy" id="408172"/>
    <lineage>
        <taxon>unclassified sequences</taxon>
        <taxon>metagenomes</taxon>
        <taxon>ecological metagenomes</taxon>
    </lineage>
</organism>
<dbReference type="GO" id="GO:0046656">
    <property type="term" value="P:folic acid biosynthetic process"/>
    <property type="evidence" value="ECO:0007669"/>
    <property type="project" value="UniProtKB-KW"/>
</dbReference>
<feature type="non-terminal residue" evidence="9">
    <location>
        <position position="157"/>
    </location>
</feature>
<comment type="pathway">
    <text evidence="1">Cofactor biosynthesis; tetrahydrofolate biosynthesis; 2-amino-4-hydroxy-6-hydroxymethyl-7,8-dihydropteridine diphosphate from 7,8-dihydroneopterin triphosphate: step 4/4.</text>
</comment>
<accession>A0A381S5N9</accession>
<dbReference type="GO" id="GO:0003848">
    <property type="term" value="F:2-amino-4-hydroxy-6-hydroxymethyldihydropteridine diphosphokinase activity"/>
    <property type="evidence" value="ECO:0007669"/>
    <property type="project" value="UniProtKB-EC"/>
</dbReference>
<evidence type="ECO:0000256" key="2">
    <source>
        <dbReference type="ARBA" id="ARBA00013253"/>
    </source>
</evidence>
<dbReference type="GO" id="GO:0005524">
    <property type="term" value="F:ATP binding"/>
    <property type="evidence" value="ECO:0007669"/>
    <property type="project" value="UniProtKB-KW"/>
</dbReference>
<evidence type="ECO:0000256" key="4">
    <source>
        <dbReference type="ARBA" id="ARBA00022741"/>
    </source>
</evidence>
<evidence type="ECO:0000256" key="6">
    <source>
        <dbReference type="ARBA" id="ARBA00022840"/>
    </source>
</evidence>
<reference evidence="9" key="1">
    <citation type="submission" date="2018-05" db="EMBL/GenBank/DDBJ databases">
        <authorList>
            <person name="Lanie J.A."/>
            <person name="Ng W.-L."/>
            <person name="Kazmierczak K.M."/>
            <person name="Andrzejewski T.M."/>
            <person name="Davidsen T.M."/>
            <person name="Wayne K.J."/>
            <person name="Tettelin H."/>
            <person name="Glass J.I."/>
            <person name="Rusch D."/>
            <person name="Podicherti R."/>
            <person name="Tsui H.-C.T."/>
            <person name="Winkler M.E."/>
        </authorList>
    </citation>
    <scope>NUCLEOTIDE SEQUENCE</scope>
</reference>
<dbReference type="SUPFAM" id="SSF55083">
    <property type="entry name" value="6-hydroxymethyl-7,8-dihydropterin pyrophosphokinase, HPPK"/>
    <property type="match status" value="1"/>
</dbReference>
<dbReference type="InterPro" id="IPR000550">
    <property type="entry name" value="Hppk"/>
</dbReference>
<sequence length="157" mass="18195">MTTAILVHLGLGSNLGNRLDFLNRACSELTAVTLRDFRASAIYESEPLLKMKQPNYYNQVVCGWTELSPVELVENCQQIENRLGRVRNERWGSRKIDLDILSYGNEIVDTEKLKIPHPEMEKRSFVLLPLLELSPDWVHPETGNSIRMLWEKWLKTN</sequence>